<organism evidence="3 4">
    <name type="scientific">Salvia divinorum</name>
    <name type="common">Maria pastora</name>
    <name type="synonym">Diviner's sage</name>
    <dbReference type="NCBI Taxonomy" id="28513"/>
    <lineage>
        <taxon>Eukaryota</taxon>
        <taxon>Viridiplantae</taxon>
        <taxon>Streptophyta</taxon>
        <taxon>Embryophyta</taxon>
        <taxon>Tracheophyta</taxon>
        <taxon>Spermatophyta</taxon>
        <taxon>Magnoliopsida</taxon>
        <taxon>eudicotyledons</taxon>
        <taxon>Gunneridae</taxon>
        <taxon>Pentapetalae</taxon>
        <taxon>asterids</taxon>
        <taxon>lamiids</taxon>
        <taxon>Lamiales</taxon>
        <taxon>Lamiaceae</taxon>
        <taxon>Nepetoideae</taxon>
        <taxon>Mentheae</taxon>
        <taxon>Salviinae</taxon>
        <taxon>Salvia</taxon>
        <taxon>Salvia subgen. Calosphace</taxon>
    </lineage>
</organism>
<feature type="region of interest" description="Disordered" evidence="2">
    <location>
        <begin position="1"/>
        <end position="23"/>
    </location>
</feature>
<feature type="coiled-coil region" evidence="1">
    <location>
        <begin position="560"/>
        <end position="737"/>
    </location>
</feature>
<evidence type="ECO:0000256" key="2">
    <source>
        <dbReference type="SAM" id="MobiDB-lite"/>
    </source>
</evidence>
<protein>
    <submittedName>
        <fullName evidence="3">Myosin-11-like isoform X2</fullName>
    </submittedName>
</protein>
<proteinExistence type="predicted"/>
<feature type="compositionally biased region" description="Polar residues" evidence="2">
    <location>
        <begin position="51"/>
        <end position="63"/>
    </location>
</feature>
<gene>
    <name evidence="3" type="ORF">AAHA92_18373</name>
</gene>
<feature type="coiled-coil region" evidence="1">
    <location>
        <begin position="980"/>
        <end position="1021"/>
    </location>
</feature>
<reference evidence="3 4" key="1">
    <citation type="submission" date="2024-06" db="EMBL/GenBank/DDBJ databases">
        <title>A chromosome level genome sequence of Diviner's sage (Salvia divinorum).</title>
        <authorList>
            <person name="Ford S.A."/>
            <person name="Ro D.-K."/>
            <person name="Ness R.W."/>
            <person name="Phillips M.A."/>
        </authorList>
    </citation>
    <scope>NUCLEOTIDE SEQUENCE [LARGE SCALE GENOMIC DNA]</scope>
    <source>
        <strain evidence="3">SAF-2024a</strain>
        <tissue evidence="3">Leaf</tissue>
    </source>
</reference>
<keyword evidence="1" id="KW-0175">Coiled coil</keyword>
<dbReference type="PANTHER" id="PTHR43939:SF68">
    <property type="entry name" value="CENTROSOMAL PROTEIN OF 290 KDA-LIKE"/>
    <property type="match status" value="1"/>
</dbReference>
<sequence length="1747" mass="197030">MEMEDNHGRKISPAAGEGEGFASLEIPYDATAALAEPESAAHSIDQIDPVTPSNGSALDSFQSLPKDVMPPEEDTFVDCPDEIETLDSQQNSEEKDNLQDDQADGPDSGIKVPEMIAEIELLRDKLEKSVFEKEQLAQDYEGERAVLMRELSKLCNQLKVSNEQRLAADDSADGFINHHQNEVVTWDATTVGSGASLHEIINECSGLLEISTRQQTEEKLYEAQLETDRHIEETANRILSSLVTVNHHDELWNRPLIEKIYSIETSVSFLVEKYNILLYGSHQLKGCLNEVGLDFNKIDEIGTFALANDKILELRRKEEDMYQKLGNLENENRSLVEQLEKQNLALEHVHAEIRRLGAEVEKEKNRYANTKEKLNMAVTKGKALVQQRDSLKQLLIEKTSELDRCSIELQEKFTALEAAERAKDMVASSEKFTASLQESLAEKEMVLQKCGDILSESLETKELHPTDIAEMIRWLADENKSLKDISLQYCKLSRALSSFDFPEAVASSELDVRIHWLAESSYVFKEEAMKLQHEIAKTVEAANGKIEQLTTSLLAEIQEKNILQTELEVLRSDHKALERSQNEIAETRQAVNNEIGHLTSSLLAESQEKSHLQLELENLRQKYEGVVLKEYQISLEKADMQKSLDQLEARCALVKEKLSIAVKKGKELIQERESLKGSINEKNAEIDTLKSELQQYVTKFSECQDQISKLLVDVERISHLERDLVSTKEKKDQLEQYLAESNSMLLIFTESIEGISTPSDLSFNEPAEKVKWIARYLSESEISKTHIEQELRSLNNEASLLASKLSEAQAVMKSLEDALLVVEKSRSEILDEKKELEVSMSLMQEELQKEKEKASSHKTKYEELLASTKALENALSLAEENVSRFTNERDVAVEGKSLAEEQLIKLKEELADQVTKLGDADKTIQSLEDALSQAKKNASLLAEENSKLQTGQVDLDGEIKRISKETDLLASKLSESFVTIQSLEGESLNSQNNMANLVQEKENAEKQKNSLASKLESCMEELAGNQSSIQSRTLELSGQFDSLQLLLKDETLSTLLGQCFQRKFESLKSIDFLLKEIWDCFLEMDSELQQNSPVVKDNSALSTTFPSNIDIAPNLEMLDDVGNAIDGESMFDIAKMVKSYHLRSKILADNFDKLSTLFDESMDAMLRGLHLRKERIVDAMKYTCSLKDQVKEIETDKKRQEDTIASLEYDIRVLLSACTDATQGLELNVNEAVSKLRCIDKFVNLDSRMSLDLEAVNDDKEIALATDHAEKAQKLLLATRWNQDLGIVFQDAISKLVNMVENMQNKLNETQLTSDEILEERDVYKDKILKLETDLKEQQNLQHEITIELEDLRSKLKEAQVNCDKALEERALYKEKIWKSENDLKAQQEEINEMANKLEDQMKKEDELRKREAELSTSFSKFCKLEETLSASQVKSVLDKIKLVNVPDAVFTVGDSDNSANVRKLFYVIDSFGDYMEQASSLSYQNGELHSTIDKQILDIEQLKRQVEEYMANEKNSEKLNKLLELESGLQLIAKKLGAGDVMDDSKVNGGLWLLPLLEKLVAAVMHESETLKLKNEDLGAKLLGAQKAVDDLSNKVKLLEVTNKSRGILPEINQERRTSVASLSTQTEISEMQDVAALAKSNNIPSVSSAAHVRSLRKGSSDHLAINIEFESERLVNDKGLNEDKGRAFKPLVSSGMIPRQGRTFADRVDGIWVNGSRALMSHPRGRLGVIAYWVLLHIWLGATIL</sequence>
<dbReference type="PANTHER" id="PTHR43939">
    <property type="entry name" value="COILED-COIL DOMAIN-CONTAINING PROTEIN 158"/>
    <property type="match status" value="1"/>
</dbReference>
<feature type="coiled-coil region" evidence="1">
    <location>
        <begin position="1493"/>
        <end position="1527"/>
    </location>
</feature>
<name>A0ABD1H1W7_SALDI</name>
<dbReference type="EMBL" id="JBEAFC010000007">
    <property type="protein sequence ID" value="KAL1550408.1"/>
    <property type="molecule type" value="Genomic_DNA"/>
</dbReference>
<feature type="coiled-coil region" evidence="1">
    <location>
        <begin position="311"/>
        <end position="380"/>
    </location>
</feature>
<dbReference type="Proteomes" id="UP001567538">
    <property type="component" value="Unassembled WGS sequence"/>
</dbReference>
<evidence type="ECO:0000313" key="3">
    <source>
        <dbReference type="EMBL" id="KAL1550408.1"/>
    </source>
</evidence>
<feature type="compositionally biased region" description="Acidic residues" evidence="2">
    <location>
        <begin position="70"/>
        <end position="85"/>
    </location>
</feature>
<accession>A0ABD1H1W7</accession>
<keyword evidence="4" id="KW-1185">Reference proteome</keyword>
<feature type="coiled-coil region" evidence="1">
    <location>
        <begin position="1293"/>
        <end position="1415"/>
    </location>
</feature>
<feature type="region of interest" description="Disordered" evidence="2">
    <location>
        <begin position="36"/>
        <end position="110"/>
    </location>
</feature>
<feature type="coiled-coil region" evidence="1">
    <location>
        <begin position="123"/>
        <end position="157"/>
    </location>
</feature>
<feature type="coiled-coil region" evidence="1">
    <location>
        <begin position="777"/>
        <end position="944"/>
    </location>
</feature>
<comment type="caution">
    <text evidence="3">The sequence shown here is derived from an EMBL/GenBank/DDBJ whole genome shotgun (WGS) entry which is preliminary data.</text>
</comment>
<evidence type="ECO:0000256" key="1">
    <source>
        <dbReference type="SAM" id="Coils"/>
    </source>
</evidence>
<evidence type="ECO:0000313" key="4">
    <source>
        <dbReference type="Proteomes" id="UP001567538"/>
    </source>
</evidence>